<comment type="subcellular location">
    <subcellularLocation>
        <location evidence="1">Membrane</location>
        <topology evidence="1">Multi-pass membrane protein</topology>
    </subcellularLocation>
</comment>
<evidence type="ECO:0000256" key="5">
    <source>
        <dbReference type="ARBA" id="ARBA00037994"/>
    </source>
</evidence>
<feature type="transmembrane region" description="Helical" evidence="6">
    <location>
        <begin position="199"/>
        <end position="218"/>
    </location>
</feature>
<organism evidence="7 8">
    <name type="scientific">Caenorhabditis remanei</name>
    <name type="common">Caenorhabditis vulgaris</name>
    <dbReference type="NCBI Taxonomy" id="31234"/>
    <lineage>
        <taxon>Eukaryota</taxon>
        <taxon>Metazoa</taxon>
        <taxon>Ecdysozoa</taxon>
        <taxon>Nematoda</taxon>
        <taxon>Chromadorea</taxon>
        <taxon>Rhabditida</taxon>
        <taxon>Rhabditina</taxon>
        <taxon>Rhabditomorpha</taxon>
        <taxon>Rhabditoidea</taxon>
        <taxon>Rhabditidae</taxon>
        <taxon>Peloderinae</taxon>
        <taxon>Caenorhabditis</taxon>
    </lineage>
</organism>
<reference evidence="7 8" key="1">
    <citation type="submission" date="2019-12" db="EMBL/GenBank/DDBJ databases">
        <title>Chromosome-level assembly of the Caenorhabditis remanei genome.</title>
        <authorList>
            <person name="Teterina A.A."/>
            <person name="Willis J.H."/>
            <person name="Phillips P.C."/>
        </authorList>
    </citation>
    <scope>NUCLEOTIDE SEQUENCE [LARGE SCALE GENOMIC DNA]</scope>
    <source>
        <strain evidence="7 8">PX506</strain>
        <tissue evidence="7">Whole organism</tissue>
    </source>
</reference>
<dbReference type="Proteomes" id="UP000483820">
    <property type="component" value="Chromosome II"/>
</dbReference>
<dbReference type="PRINTS" id="PR00697">
    <property type="entry name" value="TMPROTEINSRA"/>
</dbReference>
<accession>A0A6A5HBA1</accession>
<dbReference type="RefSeq" id="XP_003092623.2">
    <property type="nucleotide sequence ID" value="XM_003092575.2"/>
</dbReference>
<dbReference type="KEGG" id="crq:GCK72_004453"/>
<evidence type="ECO:0000256" key="2">
    <source>
        <dbReference type="ARBA" id="ARBA00022692"/>
    </source>
</evidence>
<feature type="transmembrane region" description="Helical" evidence="6">
    <location>
        <begin position="280"/>
        <end position="304"/>
    </location>
</feature>
<feature type="transmembrane region" description="Helical" evidence="6">
    <location>
        <begin position="245"/>
        <end position="268"/>
    </location>
</feature>
<evidence type="ECO:0000256" key="1">
    <source>
        <dbReference type="ARBA" id="ARBA00004141"/>
    </source>
</evidence>
<dbReference type="PANTHER" id="PTHR31582:SF1">
    <property type="entry name" value="SERPENTINE RECEPTOR CLASS ALPHA-28-RELATED"/>
    <property type="match status" value="1"/>
</dbReference>
<dbReference type="GO" id="GO:0007606">
    <property type="term" value="P:sensory perception of chemical stimulus"/>
    <property type="evidence" value="ECO:0007669"/>
    <property type="project" value="InterPro"/>
</dbReference>
<keyword evidence="3 6" id="KW-1133">Transmembrane helix</keyword>
<dbReference type="GO" id="GO:0016020">
    <property type="term" value="C:membrane"/>
    <property type="evidence" value="ECO:0007669"/>
    <property type="project" value="UniProtKB-SubCell"/>
</dbReference>
<feature type="transmembrane region" description="Helical" evidence="6">
    <location>
        <begin position="150"/>
        <end position="172"/>
    </location>
</feature>
<dbReference type="AlphaFoldDB" id="A0A6A5HBA1"/>
<evidence type="ECO:0000313" key="8">
    <source>
        <dbReference type="Proteomes" id="UP000483820"/>
    </source>
</evidence>
<dbReference type="InterPro" id="IPR000344">
    <property type="entry name" value="7TM_GPCR_serpentine_rcpt_Sra"/>
</dbReference>
<comment type="caution">
    <text evidence="7">The sequence shown here is derived from an EMBL/GenBank/DDBJ whole genome shotgun (WGS) entry which is preliminary data.</text>
</comment>
<keyword evidence="4 6" id="KW-0472">Membrane</keyword>
<evidence type="ECO:0000256" key="6">
    <source>
        <dbReference type="SAM" id="Phobius"/>
    </source>
</evidence>
<feature type="transmembrane region" description="Helical" evidence="6">
    <location>
        <begin position="68"/>
        <end position="87"/>
    </location>
</feature>
<evidence type="ECO:0000256" key="3">
    <source>
        <dbReference type="ARBA" id="ARBA00022989"/>
    </source>
</evidence>
<dbReference type="Pfam" id="PF02117">
    <property type="entry name" value="7TM_GPCR_Sra"/>
    <property type="match status" value="2"/>
</dbReference>
<feature type="transmembrane region" description="Helical" evidence="6">
    <location>
        <begin position="386"/>
        <end position="404"/>
    </location>
</feature>
<dbReference type="CTD" id="9810401"/>
<name>A0A6A5HBA1_CAERE</name>
<proteinExistence type="inferred from homology"/>
<feature type="transmembrane region" description="Helical" evidence="6">
    <location>
        <begin position="30"/>
        <end position="48"/>
    </location>
</feature>
<gene>
    <name evidence="7" type="ORF">GCK72_004453</name>
</gene>
<dbReference type="GeneID" id="9810401"/>
<dbReference type="GO" id="GO:0004930">
    <property type="term" value="F:G protein-coupled receptor activity"/>
    <property type="evidence" value="ECO:0007669"/>
    <property type="project" value="InterPro"/>
</dbReference>
<keyword evidence="2 6" id="KW-0812">Transmembrane</keyword>
<dbReference type="PANTHER" id="PTHR31582">
    <property type="entry name" value="SERPENTINE RECEPTOR, CLASS A (ALPHA)-RELATED-RELATED"/>
    <property type="match status" value="1"/>
</dbReference>
<feature type="transmembrane region" description="Helical" evidence="6">
    <location>
        <begin position="424"/>
        <end position="444"/>
    </location>
</feature>
<comment type="similarity">
    <text evidence="5">Belongs to the nematode receptor-like protein sra family.</text>
</comment>
<sequence length="533" mass="61497">MDPNISTISTTVIPSQCANDIQMFQRNTPYFYINVVLNQFLVVLTGFFTIRAVRLMWKRVFFSKSSRVLIYVGFVIVNVHELIYAYIQTWSALRSILHSNDPCSIMFNEYECFSWYTANIFSRLLILTLNCALTIDRVIALCIPRVPSTYLRGAMLSLNALIVSVIVCAHMTSDGPNNNIQSNCFQRLGRNINELKAQIYMYLWVILVCMAFNAFSFWQARKIKRSRFDINERYIRKEAENSSRAISLIVLYQTMGLAFYTFGIHFLIEFPSFLGPFYTGIGVLYVYTYPYACVSLPYGVLYTANKITKNRNKAVNELKKTNEDESQTGYFNKLKSGWESDFDSKFATVSVTPMSSMDPNISTISTTAIPSQCANDIQMFQRNTPYFYINVVINQFLVVLTGFFTFRAVRLMWMRVFFSKSSRVLIYVGFVIVNVHELIYAYILTWSALRSILHSNDACSIMFTEYECFSWYTANIFSRLLILTLNCALTIDRVNPLHSTCPINISTWSNVVNDSAHRISHRVCSHDKRRTKS</sequence>
<evidence type="ECO:0000313" key="7">
    <source>
        <dbReference type="EMBL" id="KAF1764505.1"/>
    </source>
</evidence>
<evidence type="ECO:0000256" key="4">
    <source>
        <dbReference type="ARBA" id="ARBA00023136"/>
    </source>
</evidence>
<protein>
    <submittedName>
        <fullName evidence="7">Uncharacterized protein</fullName>
    </submittedName>
</protein>
<dbReference type="EMBL" id="WUAV01000002">
    <property type="protein sequence ID" value="KAF1764505.1"/>
    <property type="molecule type" value="Genomic_DNA"/>
</dbReference>